<dbReference type="GO" id="GO:0051536">
    <property type="term" value="F:iron-sulfur cluster binding"/>
    <property type="evidence" value="ECO:0007669"/>
    <property type="project" value="InterPro"/>
</dbReference>
<dbReference type="Gene3D" id="3.40.50.80">
    <property type="entry name" value="Nucleotide-binding domain of ferredoxin-NADP reductase (FNR) module"/>
    <property type="match status" value="1"/>
</dbReference>
<comment type="caution">
    <text evidence="2">The sequence shown here is derived from an EMBL/GenBank/DDBJ whole genome shotgun (WGS) entry which is preliminary data.</text>
</comment>
<dbReference type="Gene3D" id="2.40.30.10">
    <property type="entry name" value="Translation factors"/>
    <property type="match status" value="1"/>
</dbReference>
<dbReference type="InterPro" id="IPR008333">
    <property type="entry name" value="Cbr1-like_FAD-bd_dom"/>
</dbReference>
<dbReference type="OrthoDB" id="9796486at2"/>
<dbReference type="PROSITE" id="PS51384">
    <property type="entry name" value="FAD_FR"/>
    <property type="match status" value="1"/>
</dbReference>
<evidence type="ECO:0000313" key="2">
    <source>
        <dbReference type="EMBL" id="OEY91818.1"/>
    </source>
</evidence>
<dbReference type="InterPro" id="IPR012675">
    <property type="entry name" value="Beta-grasp_dom_sf"/>
</dbReference>
<dbReference type="InterPro" id="IPR001041">
    <property type="entry name" value="2Fe-2S_ferredoxin-type"/>
</dbReference>
<dbReference type="RefSeq" id="WP_070071030.1">
    <property type="nucleotide sequence ID" value="NZ_MKKK01000073.1"/>
</dbReference>
<dbReference type="GO" id="GO:0016491">
    <property type="term" value="F:oxidoreductase activity"/>
    <property type="evidence" value="ECO:0007669"/>
    <property type="project" value="InterPro"/>
</dbReference>
<dbReference type="InterPro" id="IPR001433">
    <property type="entry name" value="OxRdtase_FAD/NAD-bd"/>
</dbReference>
<feature type="domain" description="FAD-binding FR-type" evidence="1">
    <location>
        <begin position="37"/>
        <end position="137"/>
    </location>
</feature>
<dbReference type="InterPro" id="IPR039261">
    <property type="entry name" value="FNR_nucleotide-bd"/>
</dbReference>
<dbReference type="STRING" id="1262585.BJI46_06700"/>
<dbReference type="PANTHER" id="PTHR47354:SF3">
    <property type="entry name" value="OXIDOREDUCTASE-RELATED"/>
    <property type="match status" value="1"/>
</dbReference>
<sequence>MQQLQRKSNLLEIAAESIYDRDMTNFWLQKINPLWSTHEVLGKIVNKKIIAHDMIALTVRCNRNMQYGLPGQHHPIKVEIEGRKYERTYSLTQLNANHVQINVKKVPQGIMSHWLCEQSHIGDIIELGTPYGDMTLSQLPQQLIMVAAGSGITPMYSMLYNLAQNGQLSNIQITLLYWAKQQQDFAFQTEFTQWQEQYTHFNVQYFCTQQTPFDSRINTEHRKKFNNIQQQDVYICGPSGFVNAATQVFSDAKQLCSEAFSLSPIPVDTEAGVIQITLSKSNQIVTIPKGQPILIGLEQANVKPTHGCRMGICNKCSCKKANGQTKNLNDGSINNEPNQDLRICVNTAQSDLILDL</sequence>
<dbReference type="SUPFAM" id="SSF52343">
    <property type="entry name" value="Ferredoxin reductase-like, C-terminal NADP-linked domain"/>
    <property type="match status" value="1"/>
</dbReference>
<dbReference type="Gene3D" id="3.10.20.30">
    <property type="match status" value="1"/>
</dbReference>
<accession>A0A1E7QXK4</accession>
<reference evidence="2 3" key="1">
    <citation type="submission" date="2016-09" db="EMBL/GenBank/DDBJ databases">
        <authorList>
            <person name="Capua I."/>
            <person name="De Benedictis P."/>
            <person name="Joannis T."/>
            <person name="Lombin L.H."/>
            <person name="Cattoli G."/>
        </authorList>
    </citation>
    <scope>NUCLEOTIDE SEQUENCE [LARGE SCALE GENOMIC DNA]</scope>
    <source>
        <strain evidence="2 3">ANC 4671</strain>
    </source>
</reference>
<dbReference type="PANTHER" id="PTHR47354">
    <property type="entry name" value="NADH OXIDOREDUCTASE HCR"/>
    <property type="match status" value="1"/>
</dbReference>
<organism evidence="2 3">
    <name type="scientific">Acinetobacter qingfengensis</name>
    <dbReference type="NCBI Taxonomy" id="1262585"/>
    <lineage>
        <taxon>Bacteria</taxon>
        <taxon>Pseudomonadati</taxon>
        <taxon>Pseudomonadota</taxon>
        <taxon>Gammaproteobacteria</taxon>
        <taxon>Moraxellales</taxon>
        <taxon>Moraxellaceae</taxon>
        <taxon>Acinetobacter</taxon>
    </lineage>
</organism>
<dbReference type="PRINTS" id="PR00410">
    <property type="entry name" value="PHEHYDRXLASE"/>
</dbReference>
<protein>
    <submittedName>
        <fullName evidence="2">Oxidoreductase</fullName>
    </submittedName>
</protein>
<dbReference type="Pfam" id="PF00970">
    <property type="entry name" value="FAD_binding_6"/>
    <property type="match status" value="1"/>
</dbReference>
<dbReference type="InterPro" id="IPR017938">
    <property type="entry name" value="Riboflavin_synthase-like_b-brl"/>
</dbReference>
<dbReference type="CDD" id="cd00207">
    <property type="entry name" value="fer2"/>
    <property type="match status" value="1"/>
</dbReference>
<dbReference type="InterPro" id="IPR017927">
    <property type="entry name" value="FAD-bd_FR_type"/>
</dbReference>
<proteinExistence type="predicted"/>
<keyword evidence="3" id="KW-1185">Reference proteome</keyword>
<dbReference type="Pfam" id="PF00175">
    <property type="entry name" value="NAD_binding_1"/>
    <property type="match status" value="1"/>
</dbReference>
<evidence type="ECO:0000259" key="1">
    <source>
        <dbReference type="PROSITE" id="PS51384"/>
    </source>
</evidence>
<dbReference type="InterPro" id="IPR036010">
    <property type="entry name" value="2Fe-2S_ferredoxin-like_sf"/>
</dbReference>
<dbReference type="Proteomes" id="UP000185895">
    <property type="component" value="Unassembled WGS sequence"/>
</dbReference>
<dbReference type="InterPro" id="IPR050415">
    <property type="entry name" value="MRET"/>
</dbReference>
<dbReference type="AlphaFoldDB" id="A0A1E7QXK4"/>
<dbReference type="SUPFAM" id="SSF54292">
    <property type="entry name" value="2Fe-2S ferredoxin-like"/>
    <property type="match status" value="1"/>
</dbReference>
<evidence type="ECO:0000313" key="3">
    <source>
        <dbReference type="Proteomes" id="UP000185895"/>
    </source>
</evidence>
<gene>
    <name evidence="2" type="ORF">BJI46_06700</name>
</gene>
<dbReference type="EMBL" id="MKKK01000073">
    <property type="protein sequence ID" value="OEY91818.1"/>
    <property type="molecule type" value="Genomic_DNA"/>
</dbReference>
<dbReference type="SUPFAM" id="SSF63380">
    <property type="entry name" value="Riboflavin synthase domain-like"/>
    <property type="match status" value="1"/>
</dbReference>
<name>A0A1E7QXK4_9GAMM</name>